<evidence type="ECO:0000256" key="3">
    <source>
        <dbReference type="SAM" id="SignalP"/>
    </source>
</evidence>
<organism evidence="4 5">
    <name type="scientific">Terrihabitans rhizophilus</name>
    <dbReference type="NCBI Taxonomy" id="3092662"/>
    <lineage>
        <taxon>Bacteria</taxon>
        <taxon>Pseudomonadati</taxon>
        <taxon>Pseudomonadota</taxon>
        <taxon>Alphaproteobacteria</taxon>
        <taxon>Hyphomicrobiales</taxon>
        <taxon>Terrihabitans</taxon>
    </lineage>
</organism>
<dbReference type="Proteomes" id="UP001274321">
    <property type="component" value="Unassembled WGS sequence"/>
</dbReference>
<dbReference type="RefSeq" id="WP_319844102.1">
    <property type="nucleotide sequence ID" value="NZ_JAXAFJ010000003.1"/>
</dbReference>
<feature type="chain" id="PRO_5047219740" evidence="3">
    <location>
        <begin position="33"/>
        <end position="381"/>
    </location>
</feature>
<dbReference type="InterPro" id="IPR006311">
    <property type="entry name" value="TAT_signal"/>
</dbReference>
<dbReference type="Pfam" id="PF13416">
    <property type="entry name" value="SBP_bac_8"/>
    <property type="match status" value="1"/>
</dbReference>
<dbReference type="InterPro" id="IPR006059">
    <property type="entry name" value="SBP"/>
</dbReference>
<name>A0ABU4RMD3_9HYPH</name>
<dbReference type="EMBL" id="JAXAFJ010000003">
    <property type="protein sequence ID" value="MDX6805985.1"/>
    <property type="molecule type" value="Genomic_DNA"/>
</dbReference>
<comment type="caution">
    <text evidence="4">The sequence shown here is derived from an EMBL/GenBank/DDBJ whole genome shotgun (WGS) entry which is preliminary data.</text>
</comment>
<gene>
    <name evidence="4" type="ORF">SCD90_07905</name>
</gene>
<dbReference type="Gene3D" id="3.40.190.10">
    <property type="entry name" value="Periplasmic binding protein-like II"/>
    <property type="match status" value="2"/>
</dbReference>
<keyword evidence="2" id="KW-0574">Periplasm</keyword>
<dbReference type="PROSITE" id="PS51318">
    <property type="entry name" value="TAT"/>
    <property type="match status" value="1"/>
</dbReference>
<protein>
    <submittedName>
        <fullName evidence="4">PotD/PotF family extracellular solute-binding protein</fullName>
    </submittedName>
</protein>
<dbReference type="SUPFAM" id="SSF53850">
    <property type="entry name" value="Periplasmic binding protein-like II"/>
    <property type="match status" value="1"/>
</dbReference>
<dbReference type="PANTHER" id="PTHR30222:SF17">
    <property type="entry name" value="SPERMIDINE_PUTRESCINE-BINDING PERIPLASMIC PROTEIN"/>
    <property type="match status" value="1"/>
</dbReference>
<keyword evidence="5" id="KW-1185">Reference proteome</keyword>
<keyword evidence="1 3" id="KW-0732">Signal</keyword>
<feature type="signal peptide" evidence="3">
    <location>
        <begin position="1"/>
        <end position="32"/>
    </location>
</feature>
<evidence type="ECO:0000256" key="1">
    <source>
        <dbReference type="ARBA" id="ARBA00022729"/>
    </source>
</evidence>
<evidence type="ECO:0000313" key="4">
    <source>
        <dbReference type="EMBL" id="MDX6805985.1"/>
    </source>
</evidence>
<dbReference type="PANTHER" id="PTHR30222">
    <property type="entry name" value="SPERMIDINE/PUTRESCINE-BINDING PERIPLASMIC PROTEIN"/>
    <property type="match status" value="1"/>
</dbReference>
<evidence type="ECO:0000256" key="2">
    <source>
        <dbReference type="ARBA" id="ARBA00022764"/>
    </source>
</evidence>
<accession>A0ABU4RMD3</accession>
<reference evidence="4 5" key="1">
    <citation type="submission" date="2023-11" db="EMBL/GenBank/DDBJ databases">
        <authorList>
            <person name="Bao R."/>
        </authorList>
    </citation>
    <scope>NUCLEOTIDE SEQUENCE [LARGE SCALE GENOMIC DNA]</scope>
    <source>
        <strain evidence="4 5">PJ23</strain>
    </source>
</reference>
<evidence type="ECO:0000313" key="5">
    <source>
        <dbReference type="Proteomes" id="UP001274321"/>
    </source>
</evidence>
<proteinExistence type="predicted"/>
<sequence length="381" mass="42124">MRGYSRRNVLQLMGAGAVALGAPLAATGSAFAAREKELNILCWEGYNSAEVLDPFRKTTGATVKAESLTNDPTMINRLRAGETAVWDLINVNNPWARKVMHPAGLIKPLPKAEFEPYFEKMLPQFKPPYRWAMSDDGKDLLGMAQRFGPYSFVVNTKKISRSTAEEQGWDLFNDPSLAGKYGIQESDDWNVFNIFLVAGIDPFKEHTPEEMQKFSDTAVRIFKGAKLVGDIASMNQALVAGEIDLQFTGGTYSVSPARADGYPELRAITPLKGPLNGKGGLSWIEITSTVNNPNLSPMAVEFLKYVQAPDIAHKVAFAEGTFNPVSQMGDPKCFGLFTKEELDAIQWDSLEEEMSRCAEYDIVPDYDKALDLMTAAKRQRG</sequence>